<dbReference type="HOGENOM" id="CLU_2470765_0_0_1"/>
<dbReference type="GeneID" id="9533657"/>
<dbReference type="EMBL" id="DS985216">
    <property type="protein sequence ID" value="EEY16653.1"/>
    <property type="molecule type" value="Genomic_DNA"/>
</dbReference>
<organism evidence="2">
    <name type="scientific">Verticillium alfalfae (strain VaMs.102 / ATCC MYA-4576 / FGSC 10136)</name>
    <name type="common">Verticillium wilt of alfalfa</name>
    <name type="synonym">Verticillium albo-atrum</name>
    <dbReference type="NCBI Taxonomy" id="526221"/>
    <lineage>
        <taxon>Eukaryota</taxon>
        <taxon>Fungi</taxon>
        <taxon>Dikarya</taxon>
        <taxon>Ascomycota</taxon>
        <taxon>Pezizomycotina</taxon>
        <taxon>Sordariomycetes</taxon>
        <taxon>Hypocreomycetidae</taxon>
        <taxon>Glomerellales</taxon>
        <taxon>Plectosphaerellaceae</taxon>
        <taxon>Verticillium</taxon>
    </lineage>
</organism>
<dbReference type="KEGG" id="val:VDBG_02762"/>
<evidence type="ECO:0000313" key="2">
    <source>
        <dbReference type="Proteomes" id="UP000008698"/>
    </source>
</evidence>
<name>C9SER0_VERA1</name>
<keyword evidence="2" id="KW-1185">Reference proteome</keyword>
<evidence type="ECO:0000313" key="1">
    <source>
        <dbReference type="EMBL" id="EEY16653.1"/>
    </source>
</evidence>
<dbReference type="RefSeq" id="XP_003006623.1">
    <property type="nucleotide sequence ID" value="XM_003006577.1"/>
</dbReference>
<dbReference type="Proteomes" id="UP000008698">
    <property type="component" value="Unassembled WGS sequence"/>
</dbReference>
<reference evidence="2" key="1">
    <citation type="journal article" date="2011" name="PLoS Pathog.">
        <title>Comparative genomics yields insights into niche adaptation of plant vascular wilt pathogens.</title>
        <authorList>
            <person name="Klosterman S.J."/>
            <person name="Subbarao K.V."/>
            <person name="Kang S."/>
            <person name="Veronese P."/>
            <person name="Gold S.E."/>
            <person name="Thomma B.P.H.J."/>
            <person name="Chen Z."/>
            <person name="Henrissat B."/>
            <person name="Lee Y.-H."/>
            <person name="Park J."/>
            <person name="Garcia-Pedrajas M.D."/>
            <person name="Barbara D.J."/>
            <person name="Anchieta A."/>
            <person name="de Jonge R."/>
            <person name="Santhanam P."/>
            <person name="Maruthachalam K."/>
            <person name="Atallah Z."/>
            <person name="Amyotte S.G."/>
            <person name="Paz Z."/>
            <person name="Inderbitzin P."/>
            <person name="Hayes R.J."/>
            <person name="Heiman D.I."/>
            <person name="Young S."/>
            <person name="Zeng Q."/>
            <person name="Engels R."/>
            <person name="Galagan J."/>
            <person name="Cuomo C.A."/>
            <person name="Dobinson K.F."/>
            <person name="Ma L.-J."/>
        </authorList>
    </citation>
    <scope>NUCLEOTIDE SEQUENCE [LARGE SCALE GENOMIC DNA]</scope>
    <source>
        <strain evidence="2">VaMs.102 / ATCC MYA-4576 / FGSC 10136</strain>
    </source>
</reference>
<accession>C9SER0</accession>
<protein>
    <submittedName>
        <fullName evidence="1">Predicted protein</fullName>
    </submittedName>
</protein>
<dbReference type="AlphaFoldDB" id="C9SER0"/>
<sequence length="88" mass="9875">MRKGTHVAFHSYIKDEETMKFKEAKYRGEKLGGPAELLSRAVGQRLVTRNAYIKTAEGQNAAVFCPPAYVLIAADLLEDLFTLLYTTH</sequence>
<proteinExistence type="predicted"/>
<gene>
    <name evidence="1" type="ORF">VDBG_02762</name>
</gene>